<dbReference type="STRING" id="29341.RSJ17_05160"/>
<organism evidence="2 3">
    <name type="scientific">Clostridium argentinense CDC 2741</name>
    <dbReference type="NCBI Taxonomy" id="1418104"/>
    <lineage>
        <taxon>Bacteria</taxon>
        <taxon>Bacillati</taxon>
        <taxon>Bacillota</taxon>
        <taxon>Clostridia</taxon>
        <taxon>Eubacteriales</taxon>
        <taxon>Clostridiaceae</taxon>
        <taxon>Clostridium</taxon>
    </lineage>
</organism>
<dbReference type="EMBL" id="AYSO01000020">
    <property type="protein sequence ID" value="KIE44760.1"/>
    <property type="molecule type" value="Genomic_DNA"/>
</dbReference>
<dbReference type="InterPro" id="IPR003672">
    <property type="entry name" value="CobN/Mg_chltase"/>
</dbReference>
<evidence type="ECO:0000313" key="2">
    <source>
        <dbReference type="EMBL" id="KIE44760.1"/>
    </source>
</evidence>
<comment type="caution">
    <text evidence="2">The sequence shown here is derived from an EMBL/GenBank/DDBJ whole genome shotgun (WGS) entry which is preliminary data.</text>
</comment>
<proteinExistence type="predicted"/>
<keyword evidence="3" id="KW-1185">Reference proteome</keyword>
<evidence type="ECO:0000313" key="3">
    <source>
        <dbReference type="Proteomes" id="UP000031366"/>
    </source>
</evidence>
<evidence type="ECO:0000259" key="1">
    <source>
        <dbReference type="Pfam" id="PF02514"/>
    </source>
</evidence>
<dbReference type="PANTHER" id="PTHR44119:SF4">
    <property type="entry name" value="AEROBIC COBALTOCHELATASE SUBUNIT COBN"/>
    <property type="match status" value="1"/>
</dbReference>
<protein>
    <submittedName>
        <fullName evidence="2">CobN/Magnesium Chelatase family protein</fullName>
    </submittedName>
</protein>
<feature type="domain" description="CobN/magnesium chelatase" evidence="1">
    <location>
        <begin position="3"/>
        <end position="93"/>
    </location>
</feature>
<reference evidence="2 3" key="1">
    <citation type="journal article" date="2015" name="Infect. Genet. Evol.">
        <title>Genomic sequences of six botulinum neurotoxin-producing strains representing three clostridial species illustrate the mobility and diversity of botulinum neurotoxin genes.</title>
        <authorList>
            <person name="Smith T.J."/>
            <person name="Hill K.K."/>
            <person name="Xie G."/>
            <person name="Foley B.T."/>
            <person name="Williamson C.H."/>
            <person name="Foster J.T."/>
            <person name="Johnson S.L."/>
            <person name="Chertkov O."/>
            <person name="Teshima H."/>
            <person name="Gibbons H.S."/>
            <person name="Johnsky L.A."/>
            <person name="Karavis M.A."/>
            <person name="Smith L.A."/>
        </authorList>
    </citation>
    <scope>NUCLEOTIDE SEQUENCE [LARGE SCALE GENOMIC DNA]</scope>
    <source>
        <strain evidence="2 3">CDC 2741</strain>
    </source>
</reference>
<sequence>MPEYEIILIEELGRPRIDVVINICGFFRDMFPNLIYDLNKIFKILWNLEESDEENYFKANSKKIYKELIFQGHREDDAEELCYSRIFGPQEGKMLLNLLKHLIGEMRVRLDKHIWLV</sequence>
<dbReference type="PANTHER" id="PTHR44119">
    <property type="entry name" value="MAGNESIUM-CHELATASE SUBUNIT CHLH, CHLOROPLASTIC"/>
    <property type="match status" value="1"/>
</dbReference>
<name>A0A0C1UB04_9CLOT</name>
<accession>A0A0C1UB04</accession>
<dbReference type="Proteomes" id="UP000031366">
    <property type="component" value="Unassembled WGS sequence"/>
</dbReference>
<gene>
    <name evidence="2" type="ORF">U732_471</name>
</gene>
<dbReference type="AlphaFoldDB" id="A0A0C1UB04"/>
<dbReference type="OrthoDB" id="9757976at2"/>
<dbReference type="Pfam" id="PF02514">
    <property type="entry name" value="CobN-Mg_chel"/>
    <property type="match status" value="1"/>
</dbReference>